<name>A0AAD4XA93_9MAGN</name>
<dbReference type="SUPFAM" id="SSF53756">
    <property type="entry name" value="UDP-Glycosyltransferase/glycogen phosphorylase"/>
    <property type="match status" value="1"/>
</dbReference>
<dbReference type="GO" id="GO:0035251">
    <property type="term" value="F:UDP-glucosyltransferase activity"/>
    <property type="evidence" value="ECO:0007669"/>
    <property type="project" value="TreeGrafter"/>
</dbReference>
<evidence type="ECO:0000313" key="3">
    <source>
        <dbReference type="EMBL" id="KAI3868724.1"/>
    </source>
</evidence>
<dbReference type="CDD" id="cd03784">
    <property type="entry name" value="GT1_Gtf-like"/>
    <property type="match status" value="1"/>
</dbReference>
<dbReference type="PANTHER" id="PTHR48047:SF51">
    <property type="entry name" value="GLYCOSYLTRANSFERASE"/>
    <property type="match status" value="1"/>
</dbReference>
<reference evidence="3" key="1">
    <citation type="submission" date="2022-04" db="EMBL/GenBank/DDBJ databases">
        <title>A functionally conserved STORR gene fusion in Papaver species that diverged 16.8 million years ago.</title>
        <authorList>
            <person name="Catania T."/>
        </authorList>
    </citation>
    <scope>NUCLEOTIDE SEQUENCE</scope>
    <source>
        <strain evidence="3">S-188037</strain>
    </source>
</reference>
<proteinExistence type="inferred from homology"/>
<keyword evidence="2" id="KW-0808">Transferase</keyword>
<comment type="similarity">
    <text evidence="1">Belongs to the UDP-glycosyltransferase family.</text>
</comment>
<dbReference type="FunFam" id="3.40.50.2000:FF:000107">
    <property type="entry name" value="Glycosyltransferase"/>
    <property type="match status" value="1"/>
</dbReference>
<evidence type="ECO:0000313" key="4">
    <source>
        <dbReference type="Proteomes" id="UP001202328"/>
    </source>
</evidence>
<accession>A0AAD4XA93</accession>
<sequence>MASVSSPHVAVIPVMAKGHTIPILHLVRLLVTSVIDLSFPQNVHPELQQGVVSTDKFPSMSLFVPFVTATKLMQSEFDKVLESLYPRVSCIISDGFFPWTQQSAMKLGVPRLVFYGMSNYVGAVFHVVSKDQSLMDRNSDDEPFSLPAFPWIKLTRNDFESSFTDPDIDGLHFQFIMEVFAATNNSNGIITTPKAWCVGSLCLAEPPKAAVQPLQKPASTLKWLDEMLANGKSVLYVAFGSQADISTEKLQEIANGSSKCDEIVHEEFLERVKGSGLVVRERVDQVEILNHPSVKGFMSHCGWNSVMESICASVPILAWPMMAEQHLNARMVVEELGIGIRVLAENGSVRGFVTSECIEKQVRELMEGEKAKEMKKKVKQLSEEARRAMEEGVGNNILFLKFLTK</sequence>
<dbReference type="Pfam" id="PF00201">
    <property type="entry name" value="UDPGT"/>
    <property type="match status" value="1"/>
</dbReference>
<organism evidence="3 4">
    <name type="scientific">Papaver atlanticum</name>
    <dbReference type="NCBI Taxonomy" id="357466"/>
    <lineage>
        <taxon>Eukaryota</taxon>
        <taxon>Viridiplantae</taxon>
        <taxon>Streptophyta</taxon>
        <taxon>Embryophyta</taxon>
        <taxon>Tracheophyta</taxon>
        <taxon>Spermatophyta</taxon>
        <taxon>Magnoliopsida</taxon>
        <taxon>Ranunculales</taxon>
        <taxon>Papaveraceae</taxon>
        <taxon>Papaveroideae</taxon>
        <taxon>Papaver</taxon>
    </lineage>
</organism>
<evidence type="ECO:0000256" key="2">
    <source>
        <dbReference type="ARBA" id="ARBA00022679"/>
    </source>
</evidence>
<dbReference type="InterPro" id="IPR002213">
    <property type="entry name" value="UDP_glucos_trans"/>
</dbReference>
<dbReference type="AlphaFoldDB" id="A0AAD4XA93"/>
<keyword evidence="4" id="KW-1185">Reference proteome</keyword>
<comment type="caution">
    <text evidence="3">The sequence shown here is derived from an EMBL/GenBank/DDBJ whole genome shotgun (WGS) entry which is preliminary data.</text>
</comment>
<gene>
    <name evidence="3" type="ORF">MKW98_008809</name>
</gene>
<dbReference type="EMBL" id="JAJJMB010013400">
    <property type="protein sequence ID" value="KAI3868724.1"/>
    <property type="molecule type" value="Genomic_DNA"/>
</dbReference>
<protein>
    <recommendedName>
        <fullName evidence="5">Glycosyltransferase</fullName>
    </recommendedName>
</protein>
<evidence type="ECO:0000256" key="1">
    <source>
        <dbReference type="ARBA" id="ARBA00009995"/>
    </source>
</evidence>
<evidence type="ECO:0008006" key="5">
    <source>
        <dbReference type="Google" id="ProtNLM"/>
    </source>
</evidence>
<dbReference type="Proteomes" id="UP001202328">
    <property type="component" value="Unassembled WGS sequence"/>
</dbReference>
<dbReference type="Gene3D" id="3.40.50.2000">
    <property type="entry name" value="Glycogen Phosphorylase B"/>
    <property type="match status" value="2"/>
</dbReference>
<dbReference type="PANTHER" id="PTHR48047">
    <property type="entry name" value="GLYCOSYLTRANSFERASE"/>
    <property type="match status" value="1"/>
</dbReference>